<dbReference type="AlphaFoldDB" id="A0A2A5IE76"/>
<sequence>MDSVIFKKDIAFADDSNNPVFKKNKEYEILNEDKEFIYVGYKPNSNECSQIPKTDEGELFEYK</sequence>
<accession>A0A2A5IE76</accession>
<reference evidence="1 2" key="1">
    <citation type="submission" date="2017-06" db="EMBL/GenBank/DDBJ databases">
        <title>Draft Genome Sequence of Bacillus sp Strain 36R Isolated from saline sediment at Atanasia, Sonora, Mexico.</title>
        <authorList>
            <person name="Sanchez Diaz R."/>
            <person name="Quiroz Macias M.E."/>
            <person name="Ibarra Gamez J.C."/>
            <person name="Enciso Ibarra J."/>
            <person name="Gomez Gil B."/>
            <person name="Galaviz Silva L."/>
        </authorList>
    </citation>
    <scope>NUCLEOTIDE SEQUENCE [LARGE SCALE GENOMIC DNA]</scope>
    <source>
        <strain evidence="1 2">36R_ATNSAL</strain>
    </source>
</reference>
<dbReference type="Proteomes" id="UP000228754">
    <property type="component" value="Unassembled WGS sequence"/>
</dbReference>
<evidence type="ECO:0000313" key="1">
    <source>
        <dbReference type="EMBL" id="PCK15523.1"/>
    </source>
</evidence>
<dbReference type="EMBL" id="NKHG01000221">
    <property type="protein sequence ID" value="PCK15523.1"/>
    <property type="molecule type" value="Genomic_DNA"/>
</dbReference>
<protein>
    <submittedName>
        <fullName evidence="1">Uncharacterized protein</fullName>
    </submittedName>
</protein>
<dbReference type="OrthoDB" id="2897125at2"/>
<evidence type="ECO:0000313" key="2">
    <source>
        <dbReference type="Proteomes" id="UP000228754"/>
    </source>
</evidence>
<organism evidence="1 2">
    <name type="scientific">Bacillus pumilus</name>
    <name type="common">Bacillus mesentericus</name>
    <dbReference type="NCBI Taxonomy" id="1408"/>
    <lineage>
        <taxon>Bacteria</taxon>
        <taxon>Bacillati</taxon>
        <taxon>Bacillota</taxon>
        <taxon>Bacilli</taxon>
        <taxon>Bacillales</taxon>
        <taxon>Bacillaceae</taxon>
        <taxon>Bacillus</taxon>
    </lineage>
</organism>
<proteinExistence type="predicted"/>
<gene>
    <name evidence="1" type="ORF">CEY02_20640</name>
</gene>
<name>A0A2A5IE76_BACPU</name>
<comment type="caution">
    <text evidence="1">The sequence shown here is derived from an EMBL/GenBank/DDBJ whole genome shotgun (WGS) entry which is preliminary data.</text>
</comment>